<gene>
    <name evidence="2" type="ORF">CK203_058469</name>
</gene>
<evidence type="ECO:0000313" key="2">
    <source>
        <dbReference type="EMBL" id="RVW78176.1"/>
    </source>
</evidence>
<dbReference type="InterPro" id="IPR036397">
    <property type="entry name" value="RNaseH_sf"/>
</dbReference>
<evidence type="ECO:0000313" key="3">
    <source>
        <dbReference type="Proteomes" id="UP000288805"/>
    </source>
</evidence>
<protein>
    <submittedName>
        <fullName evidence="2">Uncharacterized protein</fullName>
    </submittedName>
</protein>
<dbReference type="PANTHER" id="PTHR48475:SF1">
    <property type="entry name" value="RNASE H TYPE-1 DOMAIN-CONTAINING PROTEIN"/>
    <property type="match status" value="1"/>
</dbReference>
<dbReference type="Gene3D" id="3.30.420.10">
    <property type="entry name" value="Ribonuclease H-like superfamily/Ribonuclease H"/>
    <property type="match status" value="1"/>
</dbReference>
<organism evidence="2 3">
    <name type="scientific">Vitis vinifera</name>
    <name type="common">Grape</name>
    <dbReference type="NCBI Taxonomy" id="29760"/>
    <lineage>
        <taxon>Eukaryota</taxon>
        <taxon>Viridiplantae</taxon>
        <taxon>Streptophyta</taxon>
        <taxon>Embryophyta</taxon>
        <taxon>Tracheophyta</taxon>
        <taxon>Spermatophyta</taxon>
        <taxon>Magnoliopsida</taxon>
        <taxon>eudicotyledons</taxon>
        <taxon>Gunneridae</taxon>
        <taxon>Pentapetalae</taxon>
        <taxon>rosids</taxon>
        <taxon>Vitales</taxon>
        <taxon>Vitaceae</taxon>
        <taxon>Viteae</taxon>
        <taxon>Vitis</taxon>
    </lineage>
</organism>
<feature type="region of interest" description="Disordered" evidence="1">
    <location>
        <begin position="268"/>
        <end position="314"/>
    </location>
</feature>
<sequence length="686" mass="77874">MKVVNTSRRYWSVKLHDSLWAYRTAYKTILGMSPYRLVYGKTCHLPIEVQYKAWWAIKMLNMDLNRAGMKRFLDLNEMEELRNDAYNNSNIAKQRLKRWHDQFVSHKEFQKGQKVLLYDSKLHIFPGKLKSRWIGPFSIQQVYSNGVVELLNSTRSFKVNGQCLKPFLEPFSNETRRKSTSLNHIKLKKTNSEFQSRWKNRAFHRPILYCEKLSTTLQSSFLSIPHPTATNLKKQPLALTPFQPWCSSEEAIPTLQYLARLGQPSSALISTRRPPTSLPPKPSVCRIPPKKAKTSGLGETSRHAKPESQAPADSQCPFGIALEAIIKRLMVTVPPIEGNSDCRAKPFHSELDFDIEAIVAMDFYQSMTTQGAQSPTTIHFSIDGRQGILEARHIVEALHIPDQPEDPAHFRQWSPISQRDMVRILSKGTSGDSFLLRKELPSRMFLVDVLLRSNIFPLQPLVQRRGAILDALFRISEGFYFGPHHLIMVVLLYFEEKVHKNKLQQADTIPLLFSRLLCHILEHMGYPTKPHLERRHHCREYFTLDQWTQLTGYSAPEATLPKPVSPMPAQAEQAQQDEFPKESVPPTPIVPSMPQATSTDPPVRPPVPPAAPPTSEDFITVSGMKFRAMQHLGLSPPQTDILGPSEPIAPADEMTPAQETHRADVPSQATNEKAIEPSSPPENHAP</sequence>
<proteinExistence type="predicted"/>
<feature type="region of interest" description="Disordered" evidence="1">
    <location>
        <begin position="558"/>
        <end position="617"/>
    </location>
</feature>
<evidence type="ECO:0000256" key="1">
    <source>
        <dbReference type="SAM" id="MobiDB-lite"/>
    </source>
</evidence>
<dbReference type="EMBL" id="QGNW01000300">
    <property type="protein sequence ID" value="RVW78176.1"/>
    <property type="molecule type" value="Genomic_DNA"/>
</dbReference>
<feature type="compositionally biased region" description="Pro residues" evidence="1">
    <location>
        <begin position="602"/>
        <end position="612"/>
    </location>
</feature>
<comment type="caution">
    <text evidence="2">The sequence shown here is derived from an EMBL/GenBank/DDBJ whole genome shotgun (WGS) entry which is preliminary data.</text>
</comment>
<feature type="region of interest" description="Disordered" evidence="1">
    <location>
        <begin position="629"/>
        <end position="686"/>
    </location>
</feature>
<name>A0A438H0R3_VITVI</name>
<dbReference type="GO" id="GO:0003676">
    <property type="term" value="F:nucleic acid binding"/>
    <property type="evidence" value="ECO:0007669"/>
    <property type="project" value="InterPro"/>
</dbReference>
<dbReference type="PANTHER" id="PTHR48475">
    <property type="entry name" value="RIBONUCLEASE H"/>
    <property type="match status" value="1"/>
</dbReference>
<accession>A0A438H0R3</accession>
<dbReference type="Proteomes" id="UP000288805">
    <property type="component" value="Unassembled WGS sequence"/>
</dbReference>
<dbReference type="AlphaFoldDB" id="A0A438H0R3"/>
<reference evidence="2 3" key="1">
    <citation type="journal article" date="2018" name="PLoS Genet.">
        <title>Population sequencing reveals clonal diversity and ancestral inbreeding in the grapevine cultivar Chardonnay.</title>
        <authorList>
            <person name="Roach M.J."/>
            <person name="Johnson D.L."/>
            <person name="Bohlmann J."/>
            <person name="van Vuuren H.J."/>
            <person name="Jones S.J."/>
            <person name="Pretorius I.S."/>
            <person name="Schmidt S.A."/>
            <person name="Borneman A.R."/>
        </authorList>
    </citation>
    <scope>NUCLEOTIDE SEQUENCE [LARGE SCALE GENOMIC DNA]</scope>
    <source>
        <strain evidence="3">cv. Chardonnay</strain>
        <tissue evidence="2">Leaf</tissue>
    </source>
</reference>